<dbReference type="Proteomes" id="UP000008021">
    <property type="component" value="Chromosome 8"/>
</dbReference>
<sequence length="111" mass="12624">MEANPDGIIDLVAANPELESDKGKKVQESDQDAQVQRLLARLEKIAKNEYPRVPYFYPMKGINEKIDLLCKERDYMPHFLASHSIPATLYEPSPFKALVLPKKLCLISLPK</sequence>
<dbReference type="HOGENOM" id="CLU_139417_0_0_1"/>
<dbReference type="Gramene" id="OMERI08G10030.2">
    <property type="protein sequence ID" value="OMERI08G10030.2"/>
    <property type="gene ID" value="OMERI08G10030"/>
</dbReference>
<organism evidence="1">
    <name type="scientific">Oryza meridionalis</name>
    <dbReference type="NCBI Taxonomy" id="40149"/>
    <lineage>
        <taxon>Eukaryota</taxon>
        <taxon>Viridiplantae</taxon>
        <taxon>Streptophyta</taxon>
        <taxon>Embryophyta</taxon>
        <taxon>Tracheophyta</taxon>
        <taxon>Spermatophyta</taxon>
        <taxon>Magnoliopsida</taxon>
        <taxon>Liliopsida</taxon>
        <taxon>Poales</taxon>
        <taxon>Poaceae</taxon>
        <taxon>BOP clade</taxon>
        <taxon>Oryzoideae</taxon>
        <taxon>Oryzeae</taxon>
        <taxon>Oryzinae</taxon>
        <taxon>Oryza</taxon>
    </lineage>
</organism>
<proteinExistence type="predicted"/>
<reference evidence="1" key="2">
    <citation type="submission" date="2018-05" db="EMBL/GenBank/DDBJ databases">
        <title>OmerRS3 (Oryza meridionalis Reference Sequence Version 3).</title>
        <authorList>
            <person name="Zhang J."/>
            <person name="Kudrna D."/>
            <person name="Lee S."/>
            <person name="Talag J."/>
            <person name="Welchert J."/>
            <person name="Wing R.A."/>
        </authorList>
    </citation>
    <scope>NUCLEOTIDE SEQUENCE [LARGE SCALE GENOMIC DNA]</scope>
    <source>
        <strain evidence="1">cv. OR44</strain>
    </source>
</reference>
<name>A0A0E0EKQ0_9ORYZ</name>
<protein>
    <submittedName>
        <fullName evidence="1">Uncharacterized protein</fullName>
    </submittedName>
</protein>
<evidence type="ECO:0000313" key="1">
    <source>
        <dbReference type="EnsemblPlants" id="OMERI08G10030.2"/>
    </source>
</evidence>
<evidence type="ECO:0000313" key="2">
    <source>
        <dbReference type="Proteomes" id="UP000008021"/>
    </source>
</evidence>
<keyword evidence="2" id="KW-1185">Reference proteome</keyword>
<dbReference type="AlphaFoldDB" id="A0A0E0EKQ0"/>
<dbReference type="EnsemblPlants" id="OMERI08G10030.2">
    <property type="protein sequence ID" value="OMERI08G10030.2"/>
    <property type="gene ID" value="OMERI08G10030"/>
</dbReference>
<accession>A0A0E0EKQ0</accession>
<reference evidence="1" key="1">
    <citation type="submission" date="2015-04" db="UniProtKB">
        <authorList>
            <consortium name="EnsemblPlants"/>
        </authorList>
    </citation>
    <scope>IDENTIFICATION</scope>
</reference>